<name>A0ABD6E425_9BILA</name>
<organism evidence="1 2">
    <name type="scientific">Gnathostoma spinigerum</name>
    <dbReference type="NCBI Taxonomy" id="75299"/>
    <lineage>
        <taxon>Eukaryota</taxon>
        <taxon>Metazoa</taxon>
        <taxon>Ecdysozoa</taxon>
        <taxon>Nematoda</taxon>
        <taxon>Chromadorea</taxon>
        <taxon>Rhabditida</taxon>
        <taxon>Spirurina</taxon>
        <taxon>Gnathostomatomorpha</taxon>
        <taxon>Gnathostomatoidea</taxon>
        <taxon>Gnathostomatidae</taxon>
        <taxon>Gnathostoma</taxon>
    </lineage>
</organism>
<dbReference type="AlphaFoldDB" id="A0ABD6E425"/>
<gene>
    <name evidence="1" type="ORF">AB6A40_001384</name>
</gene>
<keyword evidence="2" id="KW-1185">Reference proteome</keyword>
<accession>A0ABD6E425</accession>
<sequence length="66" mass="7393">MYGLESIDDSSLLLLKYVGILVLNTSMTEEVPLLPKAVLHCFKAVQRLRSPFRHADTTSSKDRSTV</sequence>
<evidence type="ECO:0000313" key="2">
    <source>
        <dbReference type="Proteomes" id="UP001608902"/>
    </source>
</evidence>
<reference evidence="1 2" key="1">
    <citation type="submission" date="2024-08" db="EMBL/GenBank/DDBJ databases">
        <title>Gnathostoma spinigerum genome.</title>
        <authorList>
            <person name="Gonzalez-Bertolin B."/>
            <person name="Monzon S."/>
            <person name="Zaballos A."/>
            <person name="Jimenez P."/>
            <person name="Dekumyoy P."/>
            <person name="Varona S."/>
            <person name="Cuesta I."/>
            <person name="Sumanam S."/>
            <person name="Adisakwattana P."/>
            <person name="Gasser R.B."/>
            <person name="Hernandez-Gonzalez A."/>
            <person name="Young N.D."/>
            <person name="Perteguer M.J."/>
        </authorList>
    </citation>
    <scope>NUCLEOTIDE SEQUENCE [LARGE SCALE GENOMIC DNA]</scope>
    <source>
        <strain evidence="1">AL3</strain>
        <tissue evidence="1">Liver</tissue>
    </source>
</reference>
<dbReference type="EMBL" id="JBGFUD010000508">
    <property type="protein sequence ID" value="MFH4974675.1"/>
    <property type="molecule type" value="Genomic_DNA"/>
</dbReference>
<evidence type="ECO:0000313" key="1">
    <source>
        <dbReference type="EMBL" id="MFH4974675.1"/>
    </source>
</evidence>
<proteinExistence type="predicted"/>
<comment type="caution">
    <text evidence="1">The sequence shown here is derived from an EMBL/GenBank/DDBJ whole genome shotgun (WGS) entry which is preliminary data.</text>
</comment>
<protein>
    <submittedName>
        <fullName evidence="1">Uncharacterized protein</fullName>
    </submittedName>
</protein>
<dbReference type="Proteomes" id="UP001608902">
    <property type="component" value="Unassembled WGS sequence"/>
</dbReference>